<evidence type="ECO:0000256" key="10">
    <source>
        <dbReference type="ARBA" id="ARBA00022840"/>
    </source>
</evidence>
<feature type="compositionally biased region" description="Basic residues" evidence="14">
    <location>
        <begin position="1"/>
        <end position="12"/>
    </location>
</feature>
<dbReference type="SMART" id="SM00109">
    <property type="entry name" value="C1"/>
    <property type="match status" value="2"/>
</dbReference>
<feature type="compositionally biased region" description="Acidic residues" evidence="14">
    <location>
        <begin position="190"/>
        <end position="211"/>
    </location>
</feature>
<dbReference type="PROSITE" id="PS50297">
    <property type="entry name" value="ANK_REP_REGION"/>
    <property type="match status" value="2"/>
</dbReference>
<dbReference type="InterPro" id="IPR017438">
    <property type="entry name" value="ATP-NAD_kinase_N"/>
</dbReference>
<evidence type="ECO:0000259" key="15">
    <source>
        <dbReference type="PROSITE" id="PS50146"/>
    </source>
</evidence>
<evidence type="ECO:0000256" key="4">
    <source>
        <dbReference type="ARBA" id="ARBA00022723"/>
    </source>
</evidence>
<dbReference type="RefSeq" id="XP_008203606.1">
    <property type="nucleotide sequence ID" value="XM_008205384.4"/>
</dbReference>
<dbReference type="FunFam" id="3.40.50.10330:FF:000020">
    <property type="entry name" value="Diacylglycerol kinase"/>
    <property type="match status" value="1"/>
</dbReference>
<dbReference type="CTD" id="31826"/>
<dbReference type="CDD" id="cd20802">
    <property type="entry name" value="C1_DGK_typeIV_rpt1"/>
    <property type="match status" value="1"/>
</dbReference>
<dbReference type="OrthoDB" id="242257at2759"/>
<evidence type="ECO:0000256" key="2">
    <source>
        <dbReference type="ARBA" id="ARBA00009280"/>
    </source>
</evidence>
<feature type="compositionally biased region" description="Low complexity" evidence="14">
    <location>
        <begin position="1109"/>
        <end position="1118"/>
    </location>
</feature>
<protein>
    <recommendedName>
        <fullName evidence="13">Diacylglycerol kinase</fullName>
        <shortName evidence="13">DAG kinase</shortName>
        <ecNumber evidence="13">2.7.1.107</ecNumber>
    </recommendedName>
</protein>
<dbReference type="Pfam" id="PF00130">
    <property type="entry name" value="C1_1"/>
    <property type="match status" value="1"/>
</dbReference>
<reference evidence="16" key="1">
    <citation type="submission" date="2021-01" db="UniProtKB">
        <authorList>
            <consortium name="EnsemblMetazoa"/>
        </authorList>
    </citation>
    <scope>IDENTIFICATION</scope>
</reference>
<evidence type="ECO:0000313" key="17">
    <source>
        <dbReference type="Proteomes" id="UP000002358"/>
    </source>
</evidence>
<dbReference type="Proteomes" id="UP000002358">
    <property type="component" value="Chromosome 3"/>
</dbReference>
<dbReference type="SUPFAM" id="SSF48403">
    <property type="entry name" value="Ankyrin repeat"/>
    <property type="match status" value="1"/>
</dbReference>
<evidence type="ECO:0000256" key="5">
    <source>
        <dbReference type="ARBA" id="ARBA00022737"/>
    </source>
</evidence>
<feature type="compositionally biased region" description="Basic and acidic residues" evidence="14">
    <location>
        <begin position="1124"/>
        <end position="1165"/>
    </location>
</feature>
<dbReference type="InterPro" id="IPR037607">
    <property type="entry name" value="DGK"/>
</dbReference>
<keyword evidence="3 13" id="KW-0808">Transferase</keyword>
<feature type="compositionally biased region" description="Basic and acidic residues" evidence="14">
    <location>
        <begin position="439"/>
        <end position="451"/>
    </location>
</feature>
<dbReference type="GO" id="GO:0007200">
    <property type="term" value="P:phospholipase C-activating G protein-coupled receptor signaling pathway"/>
    <property type="evidence" value="ECO:0007669"/>
    <property type="project" value="InterPro"/>
</dbReference>
<dbReference type="SUPFAM" id="SSF111331">
    <property type="entry name" value="NAD kinase/diacylglycerol kinase-like"/>
    <property type="match status" value="1"/>
</dbReference>
<dbReference type="InParanoid" id="A0A7M7H7D2"/>
<accession>A0A7M7H7D2</accession>
<dbReference type="GO" id="GO:0005524">
    <property type="term" value="F:ATP binding"/>
    <property type="evidence" value="ECO:0007669"/>
    <property type="project" value="UniProtKB-KW"/>
</dbReference>
<keyword evidence="4" id="KW-0479">Metal-binding</keyword>
<comment type="catalytic activity">
    <reaction evidence="1 13">
        <text>a 1,2-diacyl-sn-glycerol + ATP = a 1,2-diacyl-sn-glycero-3-phosphate + ADP + H(+)</text>
        <dbReference type="Rhea" id="RHEA:10272"/>
        <dbReference type="ChEBI" id="CHEBI:15378"/>
        <dbReference type="ChEBI" id="CHEBI:17815"/>
        <dbReference type="ChEBI" id="CHEBI:30616"/>
        <dbReference type="ChEBI" id="CHEBI:58608"/>
        <dbReference type="ChEBI" id="CHEBI:456216"/>
        <dbReference type="EC" id="2.7.1.107"/>
    </reaction>
</comment>
<dbReference type="GO" id="GO:0023051">
    <property type="term" value="P:regulation of signaling"/>
    <property type="evidence" value="ECO:0007669"/>
    <property type="project" value="UniProtKB-ARBA"/>
</dbReference>
<dbReference type="InterPro" id="IPR002219">
    <property type="entry name" value="PKC_DAG/PE"/>
</dbReference>
<dbReference type="InterPro" id="IPR036770">
    <property type="entry name" value="Ankyrin_rpt-contain_sf"/>
</dbReference>
<dbReference type="PANTHER" id="PTHR11255:SF80">
    <property type="entry name" value="EYE-SPECIFIC DIACYLGLYCEROL KINASE"/>
    <property type="match status" value="1"/>
</dbReference>
<dbReference type="SMART" id="SM00248">
    <property type="entry name" value="ANK"/>
    <property type="match status" value="2"/>
</dbReference>
<dbReference type="PROSITE" id="PS50088">
    <property type="entry name" value="ANK_REPEAT"/>
    <property type="match status" value="2"/>
</dbReference>
<keyword evidence="8 13" id="KW-0418">Kinase</keyword>
<dbReference type="Pfam" id="PF23578">
    <property type="entry name" value="DGKI"/>
    <property type="match status" value="1"/>
</dbReference>
<feature type="compositionally biased region" description="Polar residues" evidence="14">
    <location>
        <begin position="1170"/>
        <end position="1182"/>
    </location>
</feature>
<dbReference type="InterPro" id="IPR056383">
    <property type="entry name" value="DGKI-like_dom"/>
</dbReference>
<evidence type="ECO:0000256" key="8">
    <source>
        <dbReference type="ARBA" id="ARBA00022777"/>
    </source>
</evidence>
<dbReference type="EC" id="2.7.1.107" evidence="13"/>
<evidence type="ECO:0000256" key="3">
    <source>
        <dbReference type="ARBA" id="ARBA00022679"/>
    </source>
</evidence>
<organism evidence="16 17">
    <name type="scientific">Nasonia vitripennis</name>
    <name type="common">Parasitic wasp</name>
    <dbReference type="NCBI Taxonomy" id="7425"/>
    <lineage>
        <taxon>Eukaryota</taxon>
        <taxon>Metazoa</taxon>
        <taxon>Ecdysozoa</taxon>
        <taxon>Arthropoda</taxon>
        <taxon>Hexapoda</taxon>
        <taxon>Insecta</taxon>
        <taxon>Pterygota</taxon>
        <taxon>Neoptera</taxon>
        <taxon>Endopterygota</taxon>
        <taxon>Hymenoptera</taxon>
        <taxon>Apocrita</taxon>
        <taxon>Proctotrupomorpha</taxon>
        <taxon>Chalcidoidea</taxon>
        <taxon>Pteromalidae</taxon>
        <taxon>Pteromalinae</taxon>
        <taxon>Nasonia</taxon>
    </lineage>
</organism>
<feature type="repeat" description="ANK" evidence="12">
    <location>
        <begin position="1294"/>
        <end position="1315"/>
    </location>
</feature>
<feature type="compositionally biased region" description="Low complexity" evidence="14">
    <location>
        <begin position="65"/>
        <end position="107"/>
    </location>
</feature>
<dbReference type="SMART" id="SM00045">
    <property type="entry name" value="DAGKa"/>
    <property type="match status" value="1"/>
</dbReference>
<feature type="region of interest" description="Disordered" evidence="14">
    <location>
        <begin position="1"/>
        <end position="32"/>
    </location>
</feature>
<evidence type="ECO:0000256" key="12">
    <source>
        <dbReference type="PROSITE-ProRule" id="PRU00023"/>
    </source>
</evidence>
<name>A0A7M7H7D2_NASVI</name>
<keyword evidence="9" id="KW-0862">Zinc</keyword>
<feature type="domain" description="DAGKc" evidence="15">
    <location>
        <begin position="662"/>
        <end position="797"/>
    </location>
</feature>
<feature type="compositionally biased region" description="Polar residues" evidence="14">
    <location>
        <begin position="274"/>
        <end position="285"/>
    </location>
</feature>
<feature type="region of interest" description="Disordered" evidence="14">
    <location>
        <begin position="185"/>
        <end position="223"/>
    </location>
</feature>
<dbReference type="InterPro" id="IPR002110">
    <property type="entry name" value="Ankyrin_rpt"/>
</dbReference>
<sequence>MQRLRSTFKRSRTPTGAEMKSQSSLEVPKQVRSASFDEIQLEAQRQESKANAELKSIANIAMATSSSLSQQQSSSASSSYSPGRSLAAADPAASASSSSGAVRKSIATLRIPQLQTGQRSKSFDVATAERGHGASLLDRSSSSASAYGYVSRWRSSAERENPPAQAYSCWHCACVDEYRASIGAAGSNDSWEEDDDEDEADDEEADDEADSGADCSNQLQPSAVQLDSSDNSYYFVVVQKACEPEAPESAAAVADEEGSDCSRREGSPEIRVTLTPSPDLRSSTDAEPDSAGEARSPQLLPQSRQRRRSITRQEALTAFPPDLSLHGISLLADDRSTTGQSSPDEDDDEDDENDQESDATCGAAAAGGLVVRDIFLTVPELKRDRAASVDSCFNNNKNGKIETCYSLQVPQQSARSKSVDIVLPTDVQTRYTALLPGNEEARPFTGDKEDGGSGPGQREPRSTPDWSDAALNGEHLWVPTAASGEFCYVNDCSKHGPRLKCSACRVVAHSACTSGLNFACKPSFRDVGVRQYREQKVTNHHWVHRRSQKGKCSNCGKSFQSKLSFSSKEIIAVNCSWCKNAYHNRESCFNAQRIGEECELGVHSGIIVPPSWIVKLPRRGNFKSSLRKSPKKKRSQPKKSKDKEEEKEDPGQLWVVKPIPTNSVTPVLVFINPKSGGNQGAKLLQKFQWLLNPRQVFDLTQGGPKMGLELFKKVPNLRILACGGDGTVGWVLSVLDQIGANPAPAVGTLPLGTGNDLARALGWGGGYTDEPIGKILISMAESEISILDRWQLVVERNPDASGNDEDAAKGKENLPLNVVNNYFSLGVDAHIALEFHEAREAHPERFNSRLRNKMFYGQMGGKDLVVRRWKDLSEFVTLECDGQDMTPKLKEHRVHAILFLNIASYGGGTHPWGGGIGREPTTEDGLIEVVGLTTYQLPLLQAGGHGTSIAQCSTAKIITTRTIPMQVDGEACRLLPSIISMSLLNKATMLSKRRNTGGGRRQKAAEIERLKIPLMRIRMVDYERFHSDKEQLTKAATAWNAEPLDLDAAMDLESLRNMLAKEYPMDSCCFLDSCTAERFFRIDRAQEQLHYVTDVVSEAIYVLQEGPASQGSQSQQQSDNQATSREDRRKASAEKKARTESNRSQQHQEEDQQRSQHQSRAESAARSRHPSGSNVSRNSLAPSDSERRRSASGDNYVNNEDRQGSSSKHHGSSKSITSAGARSATGQRMQHEQPPAFISPRDRLFGLSSEVHTFSTELLEKTSDGILRAAKVGDLPALKELHERGYSLLSIDSTGQTALHLASRLGHRDIVRYLIACAPPTILNMVDNDKGQTALHKAAQQKRRSICCMLVAGGAKLTVRDRNGSTPRELALIAEDRELAAYLHSQEQFQLVTEDMDSMS</sequence>
<dbReference type="GeneID" id="100120648"/>
<feature type="repeat" description="ANK" evidence="12">
    <location>
        <begin position="1330"/>
        <end position="1362"/>
    </location>
</feature>
<dbReference type="Pfam" id="PF00609">
    <property type="entry name" value="DAGK_acc"/>
    <property type="match status" value="1"/>
</dbReference>
<evidence type="ECO:0000256" key="11">
    <source>
        <dbReference type="ARBA" id="ARBA00023043"/>
    </source>
</evidence>
<evidence type="ECO:0000256" key="6">
    <source>
        <dbReference type="ARBA" id="ARBA00022741"/>
    </source>
</evidence>
<feature type="region of interest" description="Disordered" evidence="14">
    <location>
        <begin position="248"/>
        <end position="309"/>
    </location>
</feature>
<dbReference type="EnsemblMetazoa" id="XM_008205384">
    <property type="protein sequence ID" value="XP_008203606"/>
    <property type="gene ID" value="LOC100120648"/>
</dbReference>
<dbReference type="PROSITE" id="PS50146">
    <property type="entry name" value="DAGK"/>
    <property type="match status" value="1"/>
</dbReference>
<evidence type="ECO:0000256" key="14">
    <source>
        <dbReference type="SAM" id="MobiDB-lite"/>
    </source>
</evidence>
<keyword evidence="6 13" id="KW-0547">Nucleotide-binding</keyword>
<feature type="compositionally biased region" description="Polar residues" evidence="14">
    <location>
        <begin position="214"/>
        <end position="223"/>
    </location>
</feature>
<feature type="compositionally biased region" description="Basic residues" evidence="14">
    <location>
        <begin position="623"/>
        <end position="638"/>
    </location>
</feature>
<feature type="compositionally biased region" description="Polar residues" evidence="14">
    <location>
        <begin position="1216"/>
        <end position="1228"/>
    </location>
</feature>
<dbReference type="SMR" id="A0A7M7H7D2"/>
<dbReference type="InterPro" id="IPR001206">
    <property type="entry name" value="Diacylglycerol_kinase_cat_dom"/>
</dbReference>
<dbReference type="GO" id="GO:0004143">
    <property type="term" value="F:ATP-dependent diacylglycerol kinase activity"/>
    <property type="evidence" value="ECO:0007669"/>
    <property type="project" value="UniProtKB-EC"/>
</dbReference>
<dbReference type="Pfam" id="PF00781">
    <property type="entry name" value="DAGK_cat"/>
    <property type="match status" value="1"/>
</dbReference>
<dbReference type="Gene3D" id="2.60.200.40">
    <property type="match status" value="1"/>
</dbReference>
<feature type="region of interest" description="Disordered" evidence="14">
    <location>
        <begin position="623"/>
        <end position="652"/>
    </location>
</feature>
<dbReference type="GO" id="GO:0043052">
    <property type="term" value="P:thermotaxis"/>
    <property type="evidence" value="ECO:0007669"/>
    <property type="project" value="UniProtKB-ARBA"/>
</dbReference>
<keyword evidence="5" id="KW-0677">Repeat</keyword>
<evidence type="ECO:0000256" key="1">
    <source>
        <dbReference type="ARBA" id="ARBA00001383"/>
    </source>
</evidence>
<evidence type="ECO:0000256" key="13">
    <source>
        <dbReference type="RuleBase" id="RU361128"/>
    </source>
</evidence>
<dbReference type="GO" id="GO:0005886">
    <property type="term" value="C:plasma membrane"/>
    <property type="evidence" value="ECO:0007669"/>
    <property type="project" value="TreeGrafter"/>
</dbReference>
<feature type="compositionally biased region" description="Low complexity" evidence="14">
    <location>
        <begin position="133"/>
        <end position="145"/>
    </location>
</feature>
<dbReference type="GO" id="GO:0010646">
    <property type="term" value="P:regulation of cell communication"/>
    <property type="evidence" value="ECO:0007669"/>
    <property type="project" value="UniProtKB-ARBA"/>
</dbReference>
<dbReference type="GO" id="GO:0008270">
    <property type="term" value="F:zinc ion binding"/>
    <property type="evidence" value="ECO:0007669"/>
    <property type="project" value="UniProtKB-KW"/>
</dbReference>
<evidence type="ECO:0000313" key="16">
    <source>
        <dbReference type="EnsemblMetazoa" id="XP_008203606"/>
    </source>
</evidence>
<evidence type="ECO:0000256" key="7">
    <source>
        <dbReference type="ARBA" id="ARBA00022771"/>
    </source>
</evidence>
<dbReference type="InterPro" id="IPR016064">
    <property type="entry name" value="NAD/diacylglycerol_kinase_sf"/>
</dbReference>
<dbReference type="Gene3D" id="1.25.40.20">
    <property type="entry name" value="Ankyrin repeat-containing domain"/>
    <property type="match status" value="1"/>
</dbReference>
<evidence type="ECO:0000256" key="9">
    <source>
        <dbReference type="ARBA" id="ARBA00022833"/>
    </source>
</evidence>
<proteinExistence type="inferred from homology"/>
<dbReference type="Gene3D" id="3.40.50.10330">
    <property type="entry name" value="Probable inorganic polyphosphate/atp-NAD kinase, domain 1"/>
    <property type="match status" value="1"/>
</dbReference>
<keyword evidence="11 12" id="KW-0040">ANK repeat</keyword>
<dbReference type="Pfam" id="PF12796">
    <property type="entry name" value="Ank_2"/>
    <property type="match status" value="1"/>
</dbReference>
<dbReference type="CDD" id="cd20855">
    <property type="entry name" value="C1_DGK_typeIV_rpt2"/>
    <property type="match status" value="1"/>
</dbReference>
<dbReference type="FunFam" id="1.25.40.20:FF:000204">
    <property type="entry name" value="Diacylglycerol kinase"/>
    <property type="match status" value="1"/>
</dbReference>
<dbReference type="InterPro" id="IPR000756">
    <property type="entry name" value="Diacylglycerol_kin_accessory"/>
</dbReference>
<keyword evidence="7" id="KW-0863">Zinc-finger</keyword>
<dbReference type="KEGG" id="nvi:100120648"/>
<dbReference type="PANTHER" id="PTHR11255">
    <property type="entry name" value="DIACYLGLYCEROL KINASE"/>
    <property type="match status" value="1"/>
</dbReference>
<feature type="region of interest" description="Disordered" evidence="14">
    <location>
        <begin position="435"/>
        <end position="468"/>
    </location>
</feature>
<dbReference type="FunFam" id="2.60.200.40:FF:000012">
    <property type="entry name" value="Diacylglycerol kinase"/>
    <property type="match status" value="1"/>
</dbReference>
<feature type="region of interest" description="Disordered" evidence="14">
    <location>
        <begin position="333"/>
        <end position="364"/>
    </location>
</feature>
<feature type="compositionally biased region" description="Acidic residues" evidence="14">
    <location>
        <begin position="343"/>
        <end position="357"/>
    </location>
</feature>
<dbReference type="SMART" id="SM00046">
    <property type="entry name" value="DAGKc"/>
    <property type="match status" value="1"/>
</dbReference>
<keyword evidence="17" id="KW-1185">Reference proteome</keyword>
<feature type="region of interest" description="Disordered" evidence="14">
    <location>
        <begin position="64"/>
        <end position="145"/>
    </location>
</feature>
<feature type="region of interest" description="Disordered" evidence="14">
    <location>
        <begin position="1106"/>
        <end position="1240"/>
    </location>
</feature>
<dbReference type="FunCoup" id="A0A7M7H7D2">
    <property type="interactions" value="544"/>
</dbReference>
<comment type="similarity">
    <text evidence="2 13">Belongs to the eukaryotic diacylglycerol kinase family.</text>
</comment>
<keyword evidence="10 13" id="KW-0067">ATP-binding</keyword>